<dbReference type="PANTHER" id="PTHR37307">
    <property type="entry name" value="CELL DIVISION PROTEIN WHIA-RELATED"/>
    <property type="match status" value="1"/>
</dbReference>
<dbReference type="RefSeq" id="WP_015359087.1">
    <property type="nucleotide sequence ID" value="NZ_CP014672.1"/>
</dbReference>
<evidence type="ECO:0000259" key="7">
    <source>
        <dbReference type="Pfam" id="PF14527"/>
    </source>
</evidence>
<protein>
    <recommendedName>
        <fullName evidence="4">Probable cell division protein WhiA</fullName>
    </recommendedName>
</protein>
<dbReference type="GO" id="GO:0043937">
    <property type="term" value="P:regulation of sporulation"/>
    <property type="evidence" value="ECO:0007669"/>
    <property type="project" value="InterPro"/>
</dbReference>
<dbReference type="InterPro" id="IPR003802">
    <property type="entry name" value="Sporulation_regulator_WhiA"/>
</dbReference>
<evidence type="ECO:0000256" key="1">
    <source>
        <dbReference type="ARBA" id="ARBA00022618"/>
    </source>
</evidence>
<evidence type="ECO:0000256" key="2">
    <source>
        <dbReference type="ARBA" id="ARBA00023125"/>
    </source>
</evidence>
<dbReference type="PANTHER" id="PTHR37307:SF1">
    <property type="entry name" value="CELL DIVISION PROTEIN WHIA-RELATED"/>
    <property type="match status" value="1"/>
</dbReference>
<evidence type="ECO:0000313" key="9">
    <source>
        <dbReference type="Proteomes" id="UP000092971"/>
    </source>
</evidence>
<comment type="similarity">
    <text evidence="4">Belongs to the WhiA family.</text>
</comment>
<organism evidence="8 9">
    <name type="scientific">Thermoclostridium stercorarium subsp. thermolacticum DSM 2910</name>
    <dbReference type="NCBI Taxonomy" id="1121336"/>
    <lineage>
        <taxon>Bacteria</taxon>
        <taxon>Bacillati</taxon>
        <taxon>Bacillota</taxon>
        <taxon>Clostridia</taxon>
        <taxon>Eubacteriales</taxon>
        <taxon>Oscillospiraceae</taxon>
        <taxon>Thermoclostridium</taxon>
    </lineage>
</organism>
<evidence type="ECO:0000256" key="4">
    <source>
        <dbReference type="HAMAP-Rule" id="MF_01420"/>
    </source>
</evidence>
<feature type="domain" description="WhiA LAGLIDADG-like" evidence="7">
    <location>
        <begin position="131"/>
        <end position="222"/>
    </location>
</feature>
<gene>
    <name evidence="4" type="primary">whiA</name>
    <name evidence="8" type="ORF">CSTERTH_06835</name>
</gene>
<dbReference type="Pfam" id="PF10298">
    <property type="entry name" value="WhiA_N"/>
    <property type="match status" value="1"/>
</dbReference>
<keyword evidence="3 4" id="KW-0131">Cell cycle</keyword>
<dbReference type="Pfam" id="PF02650">
    <property type="entry name" value="HTH_WhiA"/>
    <property type="match status" value="1"/>
</dbReference>
<dbReference type="Pfam" id="PF14527">
    <property type="entry name" value="LAGLIDADG_WhiA"/>
    <property type="match status" value="1"/>
</dbReference>
<evidence type="ECO:0000259" key="6">
    <source>
        <dbReference type="Pfam" id="PF10298"/>
    </source>
</evidence>
<sequence length="316" mass="36360">MSFSSDIKDELCRLHNEKPCCAFHELAGILRTGLIIREIGKKNHLLFITEHASVSRTVYSRVKEMVPDGVEISGEKTTRFKRHMVYRLDFTGITERDDGIRLLDSVGMNVNLPQQKVEYTKLDIKNKCCIRAYLRGGFLAVGSVSNPDKSYHIELSFINGLIADEFMSYMEFFELKPRIIQRKNYDIVYMKEGQDIVDFLNVINAHNALLEMENIRILKDMRNQVNRIVNCETANLEKTVNASLKQVSYIKYIDERIGIENLPEGLKEIARLRMENPEASLSELGKMLKPELGKSGVNHRMRKLQQIATDLMEKGK</sequence>
<dbReference type="GO" id="GO:0051301">
    <property type="term" value="P:cell division"/>
    <property type="evidence" value="ECO:0007669"/>
    <property type="project" value="UniProtKB-UniRule"/>
</dbReference>
<dbReference type="InterPro" id="IPR018478">
    <property type="entry name" value="Sporu_reg_WhiA_N_dom"/>
</dbReference>
<keyword evidence="2 4" id="KW-0238">DNA-binding</keyword>
<dbReference type="Proteomes" id="UP000092971">
    <property type="component" value="Chromosome"/>
</dbReference>
<dbReference type="InterPro" id="IPR039518">
    <property type="entry name" value="WhiA_LAGLIDADG_dom"/>
</dbReference>
<reference evidence="8 9" key="1">
    <citation type="submission" date="2016-02" db="EMBL/GenBank/DDBJ databases">
        <title>Comparison of Clostridium stercorarium subspecies using comparative genomics and transcriptomics.</title>
        <authorList>
            <person name="Schellenberg J."/>
            <person name="Thallinger G."/>
            <person name="Levin D.B."/>
            <person name="Zhang X."/>
            <person name="Alvare G."/>
            <person name="Fristensky B."/>
            <person name="Sparling R."/>
        </authorList>
    </citation>
    <scope>NUCLEOTIDE SEQUENCE [LARGE SCALE GENOMIC DNA]</scope>
    <source>
        <strain evidence="8 9">DSM 2910</strain>
    </source>
</reference>
<evidence type="ECO:0000256" key="3">
    <source>
        <dbReference type="ARBA" id="ARBA00023306"/>
    </source>
</evidence>
<dbReference type="GO" id="GO:0003677">
    <property type="term" value="F:DNA binding"/>
    <property type="evidence" value="ECO:0007669"/>
    <property type="project" value="UniProtKB-UniRule"/>
</dbReference>
<evidence type="ECO:0000313" key="8">
    <source>
        <dbReference type="EMBL" id="ANW98762.1"/>
    </source>
</evidence>
<dbReference type="AlphaFoldDB" id="A0A1B1YDC3"/>
<dbReference type="NCBIfam" id="TIGR00647">
    <property type="entry name" value="DNA_bind_WhiA"/>
    <property type="match status" value="1"/>
</dbReference>
<evidence type="ECO:0000259" key="5">
    <source>
        <dbReference type="Pfam" id="PF02650"/>
    </source>
</evidence>
<dbReference type="Gene3D" id="3.10.28.10">
    <property type="entry name" value="Homing endonucleases"/>
    <property type="match status" value="1"/>
</dbReference>
<dbReference type="SUPFAM" id="SSF55608">
    <property type="entry name" value="Homing endonucleases"/>
    <property type="match status" value="1"/>
</dbReference>
<keyword evidence="1 4" id="KW-0132">Cell division</keyword>
<feature type="domain" description="Sporulation transcription regulator WhiA N-terminal" evidence="6">
    <location>
        <begin position="19"/>
        <end position="89"/>
    </location>
</feature>
<proteinExistence type="inferred from homology"/>
<dbReference type="EMBL" id="CP014672">
    <property type="protein sequence ID" value="ANW98762.1"/>
    <property type="molecule type" value="Genomic_DNA"/>
</dbReference>
<dbReference type="OrthoDB" id="401278at2"/>
<dbReference type="InterPro" id="IPR027434">
    <property type="entry name" value="Homing_endonucl"/>
</dbReference>
<dbReference type="HAMAP" id="MF_01420">
    <property type="entry name" value="HTH_type_WhiA"/>
    <property type="match status" value="1"/>
</dbReference>
<accession>A0A1B1YDC3</accession>
<comment type="function">
    <text evidence="4">Involved in cell division and chromosome segregation.</text>
</comment>
<feature type="domain" description="Sporulation regulator WhiA C-terminal" evidence="5">
    <location>
        <begin position="225"/>
        <end position="308"/>
    </location>
</feature>
<dbReference type="InterPro" id="IPR023054">
    <property type="entry name" value="Sporulation_regulator_WhiA_C"/>
</dbReference>
<name>A0A1B1YDC3_THEST</name>